<dbReference type="STRING" id="2025994.A0A2T3AH81"/>
<evidence type="ECO:0000256" key="3">
    <source>
        <dbReference type="ARBA" id="ARBA00022643"/>
    </source>
</evidence>
<evidence type="ECO:0000256" key="4">
    <source>
        <dbReference type="ARBA" id="ARBA00022664"/>
    </source>
</evidence>
<comment type="cofactor">
    <cofactor evidence="1">
        <name>FMN</name>
        <dbReference type="ChEBI" id="CHEBI:58210"/>
    </cofactor>
</comment>
<dbReference type="Proteomes" id="UP000241462">
    <property type="component" value="Unassembled WGS sequence"/>
</dbReference>
<keyword evidence="12" id="KW-1185">Reference proteome</keyword>
<evidence type="ECO:0000256" key="9">
    <source>
        <dbReference type="ARBA" id="ARBA00049447"/>
    </source>
</evidence>
<dbReference type="EMBL" id="KZ678390">
    <property type="protein sequence ID" value="PSR97530.1"/>
    <property type="molecule type" value="Genomic_DNA"/>
</dbReference>
<accession>A0A2T3AH81</accession>
<evidence type="ECO:0000256" key="5">
    <source>
        <dbReference type="ARBA" id="ARBA00022694"/>
    </source>
</evidence>
<keyword evidence="2" id="KW-0285">Flavoprotein</keyword>
<dbReference type="InParanoid" id="A0A2T3AH81"/>
<evidence type="ECO:0000256" key="2">
    <source>
        <dbReference type="ARBA" id="ARBA00022630"/>
    </source>
</evidence>
<dbReference type="GO" id="GO:0050660">
    <property type="term" value="F:flavin adenine dinucleotide binding"/>
    <property type="evidence" value="ECO:0007669"/>
    <property type="project" value="InterPro"/>
</dbReference>
<dbReference type="PROSITE" id="PS01136">
    <property type="entry name" value="UPF0034"/>
    <property type="match status" value="1"/>
</dbReference>
<dbReference type="OrthoDB" id="9977870at2759"/>
<dbReference type="PANTHER" id="PTHR11082">
    <property type="entry name" value="TRNA-DIHYDROURIDINE SYNTHASE"/>
    <property type="match status" value="1"/>
</dbReference>
<name>A0A2T3AH81_9PEZI</name>
<evidence type="ECO:0000256" key="8">
    <source>
        <dbReference type="ARBA" id="ARBA00048342"/>
    </source>
</evidence>
<dbReference type="PANTHER" id="PTHR11082:SF31">
    <property type="entry name" value="TRNA-DIHYDROURIDINE(20A_20B) SYNTHASE [NAD(P)+]-LIKE"/>
    <property type="match status" value="1"/>
</dbReference>
<dbReference type="AlphaFoldDB" id="A0A2T3AH81"/>
<evidence type="ECO:0000259" key="10">
    <source>
        <dbReference type="Pfam" id="PF01207"/>
    </source>
</evidence>
<evidence type="ECO:0000256" key="7">
    <source>
        <dbReference type="ARBA" id="ARBA00045934"/>
    </source>
</evidence>
<dbReference type="Pfam" id="PF01207">
    <property type="entry name" value="Dus"/>
    <property type="match status" value="1"/>
</dbReference>
<gene>
    <name evidence="11" type="ORF">BD289DRAFT_425709</name>
</gene>
<keyword evidence="3" id="KW-0288">FMN</keyword>
<keyword evidence="4" id="KW-0507">mRNA processing</keyword>
<keyword evidence="6" id="KW-0560">Oxidoreductase</keyword>
<dbReference type="InterPro" id="IPR013785">
    <property type="entry name" value="Aldolase_TIM"/>
</dbReference>
<dbReference type="SUPFAM" id="SSF51395">
    <property type="entry name" value="FMN-linked oxidoreductases"/>
    <property type="match status" value="1"/>
</dbReference>
<comment type="function">
    <text evidence="7">Catalyzes the synthesis of dihydrouridine, a modified base found in the D-loop of most tRNAs. Specifically modifies U47 in cytoplasmic tRNAs. Catalyzes the synthesis of dihydrouridine in some mRNAs, thereby affecting their translation.</text>
</comment>
<dbReference type="GO" id="GO:0017150">
    <property type="term" value="F:tRNA dihydrouridine synthase activity"/>
    <property type="evidence" value="ECO:0007669"/>
    <property type="project" value="InterPro"/>
</dbReference>
<dbReference type="Gene3D" id="3.20.20.70">
    <property type="entry name" value="Aldolase class I"/>
    <property type="match status" value="1"/>
</dbReference>
<dbReference type="FunCoup" id="A0A2T3AH81">
    <property type="interactions" value="139"/>
</dbReference>
<reference evidence="11 12" key="1">
    <citation type="journal article" date="2018" name="Mycol. Prog.">
        <title>Coniella lustricola, a new species from submerged detritus.</title>
        <authorList>
            <person name="Raudabaugh D.B."/>
            <person name="Iturriaga T."/>
            <person name="Carver A."/>
            <person name="Mondo S."/>
            <person name="Pangilinan J."/>
            <person name="Lipzen A."/>
            <person name="He G."/>
            <person name="Amirebrahimi M."/>
            <person name="Grigoriev I.V."/>
            <person name="Miller A.N."/>
        </authorList>
    </citation>
    <scope>NUCLEOTIDE SEQUENCE [LARGE SCALE GENOMIC DNA]</scope>
    <source>
        <strain evidence="11 12">B22-T-1</strain>
    </source>
</reference>
<evidence type="ECO:0000256" key="6">
    <source>
        <dbReference type="ARBA" id="ARBA00023002"/>
    </source>
</evidence>
<dbReference type="InterPro" id="IPR035587">
    <property type="entry name" value="DUS-like_FMN-bd"/>
</dbReference>
<evidence type="ECO:0000256" key="1">
    <source>
        <dbReference type="ARBA" id="ARBA00001917"/>
    </source>
</evidence>
<dbReference type="CDD" id="cd02801">
    <property type="entry name" value="DUS_like_FMN"/>
    <property type="match status" value="1"/>
</dbReference>
<comment type="catalytic activity">
    <reaction evidence="8">
        <text>a 5,6-dihydrouridine in mRNA + NAD(+) = a uridine in mRNA + NADH + H(+)</text>
        <dbReference type="Rhea" id="RHEA:69851"/>
        <dbReference type="Rhea" id="RHEA-COMP:14658"/>
        <dbReference type="Rhea" id="RHEA-COMP:17789"/>
        <dbReference type="ChEBI" id="CHEBI:15378"/>
        <dbReference type="ChEBI" id="CHEBI:57540"/>
        <dbReference type="ChEBI" id="CHEBI:57945"/>
        <dbReference type="ChEBI" id="CHEBI:65315"/>
        <dbReference type="ChEBI" id="CHEBI:74443"/>
    </reaction>
    <physiologicalReaction direction="right-to-left" evidence="8">
        <dbReference type="Rhea" id="RHEA:69853"/>
    </physiologicalReaction>
</comment>
<organism evidence="11 12">
    <name type="scientific">Coniella lustricola</name>
    <dbReference type="NCBI Taxonomy" id="2025994"/>
    <lineage>
        <taxon>Eukaryota</taxon>
        <taxon>Fungi</taxon>
        <taxon>Dikarya</taxon>
        <taxon>Ascomycota</taxon>
        <taxon>Pezizomycotina</taxon>
        <taxon>Sordariomycetes</taxon>
        <taxon>Sordariomycetidae</taxon>
        <taxon>Diaporthales</taxon>
        <taxon>Schizoparmaceae</taxon>
        <taxon>Coniella</taxon>
    </lineage>
</organism>
<dbReference type="GO" id="GO:0006397">
    <property type="term" value="P:mRNA processing"/>
    <property type="evidence" value="ECO:0007669"/>
    <property type="project" value="UniProtKB-KW"/>
</dbReference>
<feature type="domain" description="DUS-like FMN-binding" evidence="10">
    <location>
        <begin position="1"/>
        <end position="288"/>
    </location>
</feature>
<evidence type="ECO:0000313" key="12">
    <source>
        <dbReference type="Proteomes" id="UP000241462"/>
    </source>
</evidence>
<evidence type="ECO:0000313" key="11">
    <source>
        <dbReference type="EMBL" id="PSR97530.1"/>
    </source>
</evidence>
<protein>
    <submittedName>
        <fullName evidence="11">Dihydrouridine synthase</fullName>
    </submittedName>
</protein>
<keyword evidence="5" id="KW-0819">tRNA processing</keyword>
<comment type="catalytic activity">
    <reaction evidence="9">
        <text>a 5,6-dihydrouridine in mRNA + NADP(+) = a uridine in mRNA + NADPH + H(+)</text>
        <dbReference type="Rhea" id="RHEA:69855"/>
        <dbReference type="Rhea" id="RHEA-COMP:14658"/>
        <dbReference type="Rhea" id="RHEA-COMP:17789"/>
        <dbReference type="ChEBI" id="CHEBI:15378"/>
        <dbReference type="ChEBI" id="CHEBI:57783"/>
        <dbReference type="ChEBI" id="CHEBI:58349"/>
        <dbReference type="ChEBI" id="CHEBI:65315"/>
        <dbReference type="ChEBI" id="CHEBI:74443"/>
    </reaction>
    <physiologicalReaction direction="right-to-left" evidence="9">
        <dbReference type="Rhea" id="RHEA:69857"/>
    </physiologicalReaction>
</comment>
<proteinExistence type="predicted"/>
<dbReference type="InterPro" id="IPR018517">
    <property type="entry name" value="tRNA_hU_synthase_CS"/>
</dbReference>
<sequence length="347" mass="38840">MVRYSKLAFRQTVYAYGTDICWTPMILAKEFNRSSVARHSDFTYSTSGPQPPTIVQLGANVPREMARASSLIIPHVGGVDLNCGCPQSWACAETLGAALMEKRELVRDMVLETRQRLHSDGWAVGKEKDVDSPKGRSVSVKIRVHKDLRKTIDFIDTVLGHEQDRNIDFLTIHPRTRNTPSTNPINLEALELLTNKYGDKVPILVSGDVFTMSTLPYKSPYLSPRENDEGRPYLPKLRGLMSARSLLANPALFAEHEVCPWDAVELFMNNVVRAPLPLKLVHHHLGEMCGPGYGPDKRSLLSKKERAELYNCSTMCDTIDFIEEKIMGVGGRDGIRRLPIPSTVRAI</sequence>